<gene>
    <name evidence="1" type="ORF">FRE64_13185</name>
</gene>
<sequence>MTNNKKGMYNEVIKEIFSNHYEEGLEHFEFTREEISEVCSKLNISPPKNLGDVLYSYRFRRPLPKEILDTAPSGLEWIIESVGKGKYRFTLSTRNRITPNHNLISIKVPEATPEIITRYSSGDEQSLLTKIRYNRLIDIFLQITAYSLQNHLRTTVKDIGQVEIDEIYVGINNNGSHFILPVQAKVGNDQLSVIQTKQDIAYCDQIFPDLICRSVSAQFMENYLIALFELTLEESEIKVVQEKHYRIVPSKDISEEDIRSYISRDAI</sequence>
<dbReference type="AlphaFoldDB" id="A0A5B8NRV0"/>
<name>A0A5B8NRV0_9CHRO</name>
<dbReference type="KEGG" id="enn:FRE64_13185"/>
<keyword evidence="1" id="KW-0378">Hydrolase</keyword>
<keyword evidence="1" id="KW-0540">Nuclease</keyword>
<dbReference type="EMBL" id="CP042326">
    <property type="protein sequence ID" value="QDZ40810.1"/>
    <property type="molecule type" value="Genomic_DNA"/>
</dbReference>
<dbReference type="Proteomes" id="UP000318453">
    <property type="component" value="Chromosome"/>
</dbReference>
<evidence type="ECO:0000313" key="2">
    <source>
        <dbReference type="Proteomes" id="UP000318453"/>
    </source>
</evidence>
<organism evidence="1 2">
    <name type="scientific">Euhalothece natronophila Z-M001</name>
    <dbReference type="NCBI Taxonomy" id="522448"/>
    <lineage>
        <taxon>Bacteria</taxon>
        <taxon>Bacillati</taxon>
        <taxon>Cyanobacteriota</taxon>
        <taxon>Cyanophyceae</taxon>
        <taxon>Oscillatoriophycideae</taxon>
        <taxon>Chroococcales</taxon>
        <taxon>Halothecacae</taxon>
        <taxon>Halothece cluster</taxon>
        <taxon>Euhalothece</taxon>
    </lineage>
</organism>
<keyword evidence="2" id="KW-1185">Reference proteome</keyword>
<reference evidence="1 2" key="1">
    <citation type="submission" date="2019-08" db="EMBL/GenBank/DDBJ databases">
        <title>Carotenoids and Carotenoid Binding Proteins in the Halophilic Cyanobacterium Euhalothece sp. ZM00.</title>
        <authorList>
            <person name="Cho S.M."/>
            <person name="Song J.Y."/>
            <person name="Park Y.-I."/>
        </authorList>
    </citation>
    <scope>NUCLEOTIDE SEQUENCE [LARGE SCALE GENOMIC DNA]</scope>
    <source>
        <strain evidence="1 2">Z-M001</strain>
    </source>
</reference>
<keyword evidence="1" id="KW-0255">Endonuclease</keyword>
<accession>A0A5B8NRV0</accession>
<evidence type="ECO:0000313" key="1">
    <source>
        <dbReference type="EMBL" id="QDZ40810.1"/>
    </source>
</evidence>
<proteinExistence type="predicted"/>
<protein>
    <submittedName>
        <fullName evidence="1">Endonuclease</fullName>
    </submittedName>
</protein>
<dbReference type="REBASE" id="359379">
    <property type="entry name" value="EnaZM001ORF13180P"/>
</dbReference>
<dbReference type="GO" id="GO:0004519">
    <property type="term" value="F:endonuclease activity"/>
    <property type="evidence" value="ECO:0007669"/>
    <property type="project" value="UniProtKB-KW"/>
</dbReference>
<dbReference type="RefSeq" id="WP_146296650.1">
    <property type="nucleotide sequence ID" value="NZ_CP042326.1"/>
</dbReference>
<dbReference type="OrthoDB" id="571745at2"/>